<dbReference type="EMBL" id="PGUY01000067">
    <property type="protein sequence ID" value="PLT28086.1"/>
    <property type="molecule type" value="Genomic_DNA"/>
</dbReference>
<dbReference type="PANTHER" id="PTHR43797:SF2">
    <property type="entry name" value="HOMOCYSTEINE_CYSTEINE SYNTHASE"/>
    <property type="match status" value="1"/>
</dbReference>
<evidence type="ECO:0000256" key="2">
    <source>
        <dbReference type="ARBA" id="ARBA00009077"/>
    </source>
</evidence>
<dbReference type="Proteomes" id="UP000234748">
    <property type="component" value="Unassembled WGS sequence"/>
</dbReference>
<evidence type="ECO:0000313" key="8">
    <source>
        <dbReference type="EMBL" id="PLT28086.1"/>
    </source>
</evidence>
<dbReference type="GO" id="GO:0019346">
    <property type="term" value="P:transsulfuration"/>
    <property type="evidence" value="ECO:0007669"/>
    <property type="project" value="InterPro"/>
</dbReference>
<comment type="caution">
    <text evidence="8">The sequence shown here is derived from an EMBL/GenBank/DDBJ whole genome shotgun (WGS) entry which is preliminary data.</text>
</comment>
<evidence type="ECO:0000313" key="9">
    <source>
        <dbReference type="Proteomes" id="UP000234748"/>
    </source>
</evidence>
<evidence type="ECO:0000256" key="5">
    <source>
        <dbReference type="PIRSR" id="PIRSR001434-2"/>
    </source>
</evidence>
<keyword evidence="4 5" id="KW-0663">Pyridoxal phosphate</keyword>
<organism evidence="8 9">
    <name type="scientific">Peribacillus deserti</name>
    <dbReference type="NCBI Taxonomy" id="673318"/>
    <lineage>
        <taxon>Bacteria</taxon>
        <taxon>Bacillati</taxon>
        <taxon>Bacillota</taxon>
        <taxon>Bacilli</taxon>
        <taxon>Bacillales</taxon>
        <taxon>Bacillaceae</taxon>
        <taxon>Peribacillus</taxon>
    </lineage>
</organism>
<dbReference type="CDD" id="cd00614">
    <property type="entry name" value="CGS_like"/>
    <property type="match status" value="1"/>
</dbReference>
<accession>A0A2N5M143</accession>
<dbReference type="SUPFAM" id="SSF53383">
    <property type="entry name" value="PLP-dependent transferases"/>
    <property type="match status" value="1"/>
</dbReference>
<feature type="modified residue" description="N6-(pyridoxal phosphate)lysine" evidence="5">
    <location>
        <position position="204"/>
    </location>
</feature>
<comment type="similarity">
    <text evidence="2 6">Belongs to the trans-sulfuration enzymes family.</text>
</comment>
<dbReference type="InterPro" id="IPR000277">
    <property type="entry name" value="Cys/Met-Metab_PyrdxlP-dep_enz"/>
</dbReference>
<dbReference type="AlphaFoldDB" id="A0A2N5M143"/>
<evidence type="ECO:0000256" key="4">
    <source>
        <dbReference type="ARBA" id="ARBA00022898"/>
    </source>
</evidence>
<dbReference type="GO" id="GO:0005737">
    <property type="term" value="C:cytoplasm"/>
    <property type="evidence" value="ECO:0007669"/>
    <property type="project" value="TreeGrafter"/>
</dbReference>
<dbReference type="FunFam" id="3.40.640.10:FF:000035">
    <property type="entry name" value="O-succinylhomoserine sulfhydrylase"/>
    <property type="match status" value="1"/>
</dbReference>
<dbReference type="InterPro" id="IPR015422">
    <property type="entry name" value="PyrdxlP-dep_Trfase_small"/>
</dbReference>
<keyword evidence="3 8" id="KW-0808">Transferase</keyword>
<evidence type="ECO:0000256" key="6">
    <source>
        <dbReference type="RuleBase" id="RU362118"/>
    </source>
</evidence>
<protein>
    <submittedName>
        <fullName evidence="8">O-acetylhomoserine aminocarboxypropyltransferase</fullName>
        <ecNumber evidence="8">2.5.1.49</ecNumber>
    </submittedName>
</protein>
<proteinExistence type="inferred from homology"/>
<keyword evidence="7" id="KW-0175">Coiled coil</keyword>
<dbReference type="InterPro" id="IPR015424">
    <property type="entry name" value="PyrdxlP-dep_Trfase"/>
</dbReference>
<dbReference type="GO" id="GO:0030170">
    <property type="term" value="F:pyridoxal phosphate binding"/>
    <property type="evidence" value="ECO:0007669"/>
    <property type="project" value="InterPro"/>
</dbReference>
<keyword evidence="9" id="KW-1185">Reference proteome</keyword>
<reference evidence="8 9" key="1">
    <citation type="submission" date="2017-11" db="EMBL/GenBank/DDBJ databases">
        <title>Comparitive Functional Genomics of Dry Heat Resistant strains isolated from the Viking Spacecraft.</title>
        <authorList>
            <person name="Seuylemezian A."/>
            <person name="Cooper K."/>
            <person name="Vaishampayan P."/>
        </authorList>
    </citation>
    <scope>NUCLEOTIDE SEQUENCE [LARGE SCALE GENOMIC DNA]</scope>
    <source>
        <strain evidence="8 9">V1-29</strain>
    </source>
</reference>
<evidence type="ECO:0000256" key="3">
    <source>
        <dbReference type="ARBA" id="ARBA00022679"/>
    </source>
</evidence>
<dbReference type="EC" id="2.5.1.49" evidence="8"/>
<dbReference type="InterPro" id="IPR006235">
    <property type="entry name" value="OAc-hSer/O-AcSer_sulfhydrylase"/>
</dbReference>
<evidence type="ECO:0000256" key="7">
    <source>
        <dbReference type="SAM" id="Coils"/>
    </source>
</evidence>
<dbReference type="InterPro" id="IPR015421">
    <property type="entry name" value="PyrdxlP-dep_Trfase_major"/>
</dbReference>
<name>A0A2N5M143_9BACI</name>
<dbReference type="GO" id="GO:0071269">
    <property type="term" value="P:L-homocysteine biosynthetic process"/>
    <property type="evidence" value="ECO:0007669"/>
    <property type="project" value="TreeGrafter"/>
</dbReference>
<gene>
    <name evidence="8" type="ORF">CUU66_20510</name>
</gene>
<dbReference type="GO" id="GO:0003961">
    <property type="term" value="F:O-acetylhomoserine aminocarboxypropyltransferase activity"/>
    <property type="evidence" value="ECO:0007669"/>
    <property type="project" value="UniProtKB-EC"/>
</dbReference>
<feature type="coiled-coil region" evidence="7">
    <location>
        <begin position="397"/>
        <end position="424"/>
    </location>
</feature>
<comment type="cofactor">
    <cofactor evidence="1 6">
        <name>pyridoxal 5'-phosphate</name>
        <dbReference type="ChEBI" id="CHEBI:597326"/>
    </cofactor>
</comment>
<dbReference type="Gene3D" id="3.90.1150.10">
    <property type="entry name" value="Aspartate Aminotransferase, domain 1"/>
    <property type="match status" value="1"/>
</dbReference>
<dbReference type="PIRSF" id="PIRSF001434">
    <property type="entry name" value="CGS"/>
    <property type="match status" value="1"/>
</dbReference>
<dbReference type="Pfam" id="PF01053">
    <property type="entry name" value="Cys_Met_Meta_PP"/>
    <property type="match status" value="1"/>
</dbReference>
<dbReference type="PANTHER" id="PTHR43797">
    <property type="entry name" value="HOMOCYSTEINE/CYSTEINE SYNTHASE"/>
    <property type="match status" value="1"/>
</dbReference>
<evidence type="ECO:0000256" key="1">
    <source>
        <dbReference type="ARBA" id="ARBA00001933"/>
    </source>
</evidence>
<dbReference type="NCBIfam" id="TIGR01326">
    <property type="entry name" value="OAH_OAS_sulfhy"/>
    <property type="match status" value="1"/>
</dbReference>
<dbReference type="GO" id="GO:0004124">
    <property type="term" value="F:cysteine synthase activity"/>
    <property type="evidence" value="ECO:0007669"/>
    <property type="project" value="TreeGrafter"/>
</dbReference>
<dbReference type="OrthoDB" id="9803887at2"/>
<sequence>MHFETLTIHGGLQKETSTGARAVPIYQNNAYLFKDTEHAANLFGLKEDGYIYTRIHNPTVSVFEERVALLEGGVGALAVSSGMAAITLSILNLAGSGDEIVSASTLYGGTYNLFANTLPKYGITVRFVDPQDPKSFEKAITPKTKAIFAETIGNPSLAVLDIEKVAQIAHTAGIPLIVDNTFATPYLCRPLEFGADIVIHSATKWLLGNGTTLGGVIVDGGSFNWKSPKFPGFTEPDPSYHNLVYSEALGSAAYIAKARVQLLRDLGPALSPHNAFQFTLGLETLHVRMKEHISNTLKVTEYLKNHPAVEWVMYPGDESHPDKELADKYLSKGAGAVVVFGIKGGRKAGAALINSVKLWSHVANVGDAKSLIIHPASTTHQQLDAEGLKASGVTEDLVRLSVGIENVEDLINDLEAAIKSAAGMNSRTAVHM</sequence>
<dbReference type="GO" id="GO:0006535">
    <property type="term" value="P:cysteine biosynthetic process from serine"/>
    <property type="evidence" value="ECO:0007669"/>
    <property type="project" value="TreeGrafter"/>
</dbReference>
<dbReference type="Gene3D" id="3.40.640.10">
    <property type="entry name" value="Type I PLP-dependent aspartate aminotransferase-like (Major domain)"/>
    <property type="match status" value="1"/>
</dbReference>